<protein>
    <recommendedName>
        <fullName evidence="6">BED-type domain-containing protein</fullName>
    </recommendedName>
</protein>
<evidence type="ECO:0000313" key="7">
    <source>
        <dbReference type="EMBL" id="KAG6696247.1"/>
    </source>
</evidence>
<evidence type="ECO:0000256" key="4">
    <source>
        <dbReference type="PROSITE-ProRule" id="PRU00027"/>
    </source>
</evidence>
<evidence type="ECO:0000256" key="1">
    <source>
        <dbReference type="ARBA" id="ARBA00022723"/>
    </source>
</evidence>
<name>A0A922J7R7_CARIL</name>
<dbReference type="GO" id="GO:1990837">
    <property type="term" value="F:sequence-specific double-stranded DNA binding"/>
    <property type="evidence" value="ECO:0007669"/>
    <property type="project" value="TreeGrafter"/>
</dbReference>
<dbReference type="InterPro" id="IPR003656">
    <property type="entry name" value="Znf_BED"/>
</dbReference>
<organism evidence="7 8">
    <name type="scientific">Carya illinoinensis</name>
    <name type="common">Pecan</name>
    <dbReference type="NCBI Taxonomy" id="32201"/>
    <lineage>
        <taxon>Eukaryota</taxon>
        <taxon>Viridiplantae</taxon>
        <taxon>Streptophyta</taxon>
        <taxon>Embryophyta</taxon>
        <taxon>Tracheophyta</taxon>
        <taxon>Spermatophyta</taxon>
        <taxon>Magnoliopsida</taxon>
        <taxon>eudicotyledons</taxon>
        <taxon>Gunneridae</taxon>
        <taxon>Pentapetalae</taxon>
        <taxon>rosids</taxon>
        <taxon>fabids</taxon>
        <taxon>Fagales</taxon>
        <taxon>Juglandaceae</taxon>
        <taxon>Carya</taxon>
    </lineage>
</organism>
<evidence type="ECO:0000259" key="6">
    <source>
        <dbReference type="PROSITE" id="PS50808"/>
    </source>
</evidence>
<dbReference type="PANTHER" id="PTHR34396:SF27">
    <property type="entry name" value="OS08G0208700 PROTEIN"/>
    <property type="match status" value="1"/>
</dbReference>
<sequence>MDSSTSTNEVQESIQSPGMPPPPPSSNVSDKSNIGGSQSGRVRSMVWDHFTRISKGDPTKPRAACNYCGVSYACDTKINGTKSMKHHIEKPCKKGPFKNTDKSHTTLGEGFRVYACGLP</sequence>
<dbReference type="PANTHER" id="PTHR34396">
    <property type="entry name" value="OS03G0264950 PROTEIN-RELATED"/>
    <property type="match status" value="1"/>
</dbReference>
<evidence type="ECO:0000256" key="3">
    <source>
        <dbReference type="ARBA" id="ARBA00022833"/>
    </source>
</evidence>
<feature type="domain" description="BED-type" evidence="6">
    <location>
        <begin position="41"/>
        <end position="99"/>
    </location>
</feature>
<evidence type="ECO:0000256" key="5">
    <source>
        <dbReference type="SAM" id="MobiDB-lite"/>
    </source>
</evidence>
<dbReference type="EMBL" id="CM031833">
    <property type="protein sequence ID" value="KAG6696247.1"/>
    <property type="molecule type" value="Genomic_DNA"/>
</dbReference>
<keyword evidence="2 4" id="KW-0863">Zinc-finger</keyword>
<proteinExistence type="predicted"/>
<comment type="caution">
    <text evidence="7">The sequence shown here is derived from an EMBL/GenBank/DDBJ whole genome shotgun (WGS) entry which is preliminary data.</text>
</comment>
<dbReference type="GO" id="GO:0008270">
    <property type="term" value="F:zinc ion binding"/>
    <property type="evidence" value="ECO:0007669"/>
    <property type="project" value="UniProtKB-KW"/>
</dbReference>
<dbReference type="AlphaFoldDB" id="A0A922J7R7"/>
<evidence type="ECO:0000256" key="2">
    <source>
        <dbReference type="ARBA" id="ARBA00022771"/>
    </source>
</evidence>
<dbReference type="InterPro" id="IPR053031">
    <property type="entry name" value="Cuticle_assoc_protein"/>
</dbReference>
<feature type="region of interest" description="Disordered" evidence="5">
    <location>
        <begin position="1"/>
        <end position="43"/>
    </location>
</feature>
<accession>A0A922J7R7</accession>
<keyword evidence="1" id="KW-0479">Metal-binding</keyword>
<feature type="compositionally biased region" description="Polar residues" evidence="5">
    <location>
        <begin position="1"/>
        <end position="12"/>
    </location>
</feature>
<dbReference type="GO" id="GO:0005634">
    <property type="term" value="C:nucleus"/>
    <property type="evidence" value="ECO:0007669"/>
    <property type="project" value="TreeGrafter"/>
</dbReference>
<dbReference type="Pfam" id="PF02892">
    <property type="entry name" value="zf-BED"/>
    <property type="match status" value="1"/>
</dbReference>
<dbReference type="Proteomes" id="UP000811246">
    <property type="component" value="Chromosome 9"/>
</dbReference>
<dbReference type="SMART" id="SM00614">
    <property type="entry name" value="ZnF_BED"/>
    <property type="match status" value="1"/>
</dbReference>
<dbReference type="PROSITE" id="PS50808">
    <property type="entry name" value="ZF_BED"/>
    <property type="match status" value="1"/>
</dbReference>
<gene>
    <name evidence="7" type="ORF">I3842_09G138600</name>
</gene>
<reference evidence="7" key="1">
    <citation type="submission" date="2021-01" db="EMBL/GenBank/DDBJ databases">
        <authorList>
            <person name="Lovell J.T."/>
            <person name="Bentley N."/>
            <person name="Bhattarai G."/>
            <person name="Jenkins J.W."/>
            <person name="Sreedasyam A."/>
            <person name="Alarcon Y."/>
            <person name="Bock C."/>
            <person name="Boston L."/>
            <person name="Carlson J."/>
            <person name="Cervantes K."/>
            <person name="Clermont K."/>
            <person name="Krom N."/>
            <person name="Kubenka K."/>
            <person name="Mamidi S."/>
            <person name="Mattison C."/>
            <person name="Monteros M."/>
            <person name="Pisani C."/>
            <person name="Plott C."/>
            <person name="Rajasekar S."/>
            <person name="Rhein H.S."/>
            <person name="Rohla C."/>
            <person name="Song M."/>
            <person name="Hilaire R.S."/>
            <person name="Shu S."/>
            <person name="Wells L."/>
            <person name="Wang X."/>
            <person name="Webber J."/>
            <person name="Heerema R.J."/>
            <person name="Klein P."/>
            <person name="Conner P."/>
            <person name="Grauke L."/>
            <person name="Grimwood J."/>
            <person name="Schmutz J."/>
            <person name="Randall J.J."/>
        </authorList>
    </citation>
    <scope>NUCLEOTIDE SEQUENCE</scope>
    <source>
        <tissue evidence="7">Leaf</tissue>
    </source>
</reference>
<evidence type="ECO:0000313" key="8">
    <source>
        <dbReference type="Proteomes" id="UP000811246"/>
    </source>
</evidence>
<dbReference type="GO" id="GO:0006357">
    <property type="term" value="P:regulation of transcription by RNA polymerase II"/>
    <property type="evidence" value="ECO:0007669"/>
    <property type="project" value="TreeGrafter"/>
</dbReference>
<keyword evidence="3" id="KW-0862">Zinc</keyword>